<evidence type="ECO:0000313" key="2">
    <source>
        <dbReference type="Proteomes" id="UP000005640"/>
    </source>
</evidence>
<dbReference type="Bgee" id="ENSG00000214367">
    <property type="expression patterns" value="Expressed in secondary oocyte and 180 other cell types or tissues"/>
</dbReference>
<reference evidence="1 2" key="3">
    <citation type="journal article" date="2005" name="Nature">
        <title>Generation and annotation of the DNA sequences of human chromosomes 2 and 4.</title>
        <authorList>
            <person name="Hillier L.W."/>
            <person name="Graves T.A."/>
            <person name="Fulton R.S."/>
            <person name="Fulton L.A."/>
            <person name="Pepin K.H."/>
            <person name="Minx P."/>
            <person name="Wagner-McPherson C."/>
            <person name="Layman D."/>
            <person name="Wylie K."/>
            <person name="Sekhon M."/>
            <person name="Becker M.C."/>
            <person name="Fewell G.A."/>
            <person name="Delehaunty K.D."/>
            <person name="Miner T.L."/>
            <person name="Nash W.E."/>
            <person name="Kremitzki C."/>
            <person name="Oddy L."/>
            <person name="Du H."/>
            <person name="Sun H."/>
            <person name="Bradshaw-Cordum H."/>
            <person name="Ali J."/>
            <person name="Carter J."/>
            <person name="Cordes M."/>
            <person name="Harris A."/>
            <person name="Isak A."/>
            <person name="van Brunt A."/>
            <person name="Nguyen C."/>
            <person name="Du F."/>
            <person name="Courtney L."/>
            <person name="Kalicki J."/>
            <person name="Ozersky P."/>
            <person name="Abbott S."/>
            <person name="Armstrong J."/>
            <person name="Belter E.A."/>
            <person name="Caruso L."/>
            <person name="Cedroni M."/>
            <person name="Cotton M."/>
            <person name="Davidson T."/>
            <person name="Desai A."/>
            <person name="Elliott G."/>
            <person name="Erb T."/>
            <person name="Fronick C."/>
            <person name="Gaige T."/>
            <person name="Haakenson W."/>
            <person name="Haglund K."/>
            <person name="Holmes A."/>
            <person name="Harkins R."/>
            <person name="Kim K."/>
            <person name="Kruchowski S.S."/>
            <person name="Strong C.M."/>
            <person name="Grewal N."/>
            <person name="Goyea E."/>
            <person name="Hou S."/>
            <person name="Levy A."/>
            <person name="Martinka S."/>
            <person name="Mead K."/>
            <person name="McLellan M.D."/>
            <person name="Meyer R."/>
            <person name="Randall-Maher J."/>
            <person name="Tomlinson C."/>
            <person name="Dauphin-Kohlberg S."/>
            <person name="Kozlowicz-Reilly A."/>
            <person name="Shah N."/>
            <person name="Swearengen-Shahid S."/>
            <person name="Snider J."/>
            <person name="Strong J.T."/>
            <person name="Thompson J."/>
            <person name="Yoakum M."/>
            <person name="Leonard S."/>
            <person name="Pearman C."/>
            <person name="Trani L."/>
            <person name="Radionenko M."/>
            <person name="Waligorski J.E."/>
            <person name="Wang C."/>
            <person name="Rock S.M."/>
            <person name="Tin-Wollam A.M."/>
            <person name="Maupin R."/>
            <person name="Latreille P."/>
            <person name="Wendl M.C."/>
            <person name="Yang S.P."/>
            <person name="Pohl C."/>
            <person name="Wallis J.W."/>
            <person name="Spieth J."/>
            <person name="Bieri T.A."/>
            <person name="Berkowicz N."/>
            <person name="Nelson J.O."/>
            <person name="Osborne J."/>
            <person name="Ding L."/>
            <person name="Meyer R."/>
            <person name="Sabo A."/>
            <person name="Shotland Y."/>
            <person name="Sinha P."/>
            <person name="Wohldmann P.E."/>
            <person name="Cook L.L."/>
            <person name="Hickenbotham M.T."/>
            <person name="Eldred J."/>
            <person name="Williams D."/>
            <person name="Jones T.A."/>
            <person name="She X."/>
            <person name="Ciccarelli F.D."/>
            <person name="Izaurralde E."/>
            <person name="Taylor J."/>
            <person name="Schmutz J."/>
            <person name="Myers R.M."/>
            <person name="Cox D.R."/>
            <person name="Huang X."/>
            <person name="McPherson J.D."/>
            <person name="Mardis E.R."/>
            <person name="Clifton S.W."/>
            <person name="Warren W.C."/>
            <person name="Chinwalla A.T."/>
            <person name="Eddy S.R."/>
            <person name="Marra M.A."/>
            <person name="Ovcharenko I."/>
            <person name="Furey T.S."/>
            <person name="Miller W."/>
            <person name="Eichler E.E."/>
            <person name="Bork P."/>
            <person name="Suyama M."/>
            <person name="Torrents D."/>
            <person name="Waterston R.H."/>
            <person name="Wilson R.K."/>
        </authorList>
    </citation>
    <scope>NUCLEOTIDE SEQUENCE [LARGE SCALE GENOMIC DNA]</scope>
</reference>
<reference evidence="1" key="4">
    <citation type="submission" date="2025-08" db="UniProtKB">
        <authorList>
            <consortium name="Ensembl"/>
        </authorList>
    </citation>
    <scope>IDENTIFICATION</scope>
</reference>
<dbReference type="GeneTree" id="ENSGT00390000011904"/>
<reference evidence="1 2" key="1">
    <citation type="journal article" date="2001" name="Nature">
        <title>Initial sequencing and analysis of the human genome.</title>
        <authorList>
            <consortium name="International Human Genome Sequencing Consortium"/>
            <person name="Lander E.S."/>
            <person name="Linton L.M."/>
            <person name="Birren B."/>
            <person name="Nusbaum C."/>
            <person name="Zody M.C."/>
            <person name="Baldwin J."/>
            <person name="Devon K."/>
            <person name="Dewar K."/>
            <person name="Doyle M."/>
            <person name="FitzHugh W."/>
            <person name="Funke R."/>
            <person name="Gage D."/>
            <person name="Harris K."/>
            <person name="Heaford A."/>
            <person name="Howland J."/>
            <person name="Kann L."/>
            <person name="Lehoczky J."/>
            <person name="LeVine R."/>
            <person name="McEwan P."/>
            <person name="McKernan K."/>
            <person name="Meldrim J."/>
            <person name="Mesirov J.P."/>
            <person name="Miranda C."/>
            <person name="Morris W."/>
            <person name="Naylor J."/>
            <person name="Raymond C."/>
            <person name="Rosetti M."/>
            <person name="Santos R."/>
            <person name="Sheridan A."/>
            <person name="Sougnez C."/>
            <person name="Stange-Thomann N."/>
            <person name="Stojanovic N."/>
            <person name="Subramanian A."/>
            <person name="Wyman D."/>
            <person name="Rogers J."/>
            <person name="Sulston J."/>
            <person name="Ainscough R."/>
            <person name="Beck S."/>
            <person name="Bentley D."/>
            <person name="Burton J."/>
            <person name="Clee C."/>
            <person name="Carter N."/>
            <person name="Coulson A."/>
            <person name="Deadman R."/>
            <person name="Deloukas P."/>
            <person name="Dunham A."/>
            <person name="Dunham I."/>
            <person name="Durbin R."/>
            <person name="French L."/>
            <person name="Grafham D."/>
            <person name="Gregory S."/>
            <person name="Hubbard T."/>
            <person name="Humphray S."/>
            <person name="Hunt A."/>
            <person name="Jones M."/>
            <person name="Lloyd C."/>
            <person name="McMurray A."/>
            <person name="Matthews L."/>
            <person name="Mercer S."/>
            <person name="Milne S."/>
            <person name="Mullikin J.C."/>
            <person name="Mungall A."/>
            <person name="Plumb R."/>
            <person name="Ross M."/>
            <person name="Shownkeen R."/>
            <person name="Sims S."/>
            <person name="Waterston R.H."/>
            <person name="Wilson R.K."/>
            <person name="Hillier L.W."/>
            <person name="McPherson J.D."/>
            <person name="Marra M.A."/>
            <person name="Mardis E.R."/>
            <person name="Fulton L.A."/>
            <person name="Chinwalla A.T."/>
            <person name="Pepin K.H."/>
            <person name="Gish W.R."/>
            <person name="Chissoe S.L."/>
            <person name="Wendl M.C."/>
            <person name="Delehaunty K.D."/>
            <person name="Miner T.L."/>
            <person name="Delehaunty A."/>
            <person name="Kramer J.B."/>
            <person name="Cook L.L."/>
            <person name="Fulton R.S."/>
            <person name="Johnson D.L."/>
            <person name="Minx P.J."/>
            <person name="Clifton S.W."/>
            <person name="Hawkins T."/>
            <person name="Branscomb E."/>
            <person name="Predki P."/>
            <person name="Richardson P."/>
            <person name="Wenning S."/>
            <person name="Slezak T."/>
            <person name="Doggett N."/>
            <person name="Cheng J.F."/>
            <person name="Olsen A."/>
            <person name="Lucas S."/>
            <person name="Elkin C."/>
            <person name="Uberbacher E."/>
            <person name="Frazier M."/>
            <person name="Gibbs R.A."/>
            <person name="Muzny D.M."/>
            <person name="Scherer S.E."/>
            <person name="Bouck J.B."/>
            <person name="Sodergren E.J."/>
            <person name="Worley K.C."/>
            <person name="Rives C.M."/>
            <person name="Gorrell J.H."/>
            <person name="Metzker M.L."/>
            <person name="Naylor S.L."/>
            <person name="Kucherlapati R.S."/>
            <person name="Nelson D.L."/>
            <person name="Weinstock G.M."/>
            <person name="Sakaki Y."/>
            <person name="Fujiyama A."/>
            <person name="Hattori M."/>
            <person name="Yada T."/>
            <person name="Toyoda A."/>
            <person name="Itoh T."/>
            <person name="Kawagoe C."/>
            <person name="Watanabe H."/>
            <person name="Totoki Y."/>
            <person name="Taylor T."/>
            <person name="Weissenbach J."/>
            <person name="Heilig R."/>
            <person name="Saurin W."/>
            <person name="Artiguenave F."/>
            <person name="Brottier P."/>
            <person name="Bruls T."/>
            <person name="Pelletier E."/>
            <person name="Robert C."/>
            <person name="Wincker P."/>
            <person name="Smith D.R."/>
            <person name="Doucette-Stamm L."/>
            <person name="Rubenfield M."/>
            <person name="Weinstock K."/>
            <person name="Lee H.M."/>
            <person name="Dubois J."/>
            <person name="Rosenthal A."/>
            <person name="Platzer M."/>
            <person name="Nyakatura G."/>
            <person name="Taudien S."/>
            <person name="Rump A."/>
            <person name="Yang H."/>
            <person name="Yu J."/>
            <person name="Wang J."/>
            <person name="Huang G."/>
            <person name="Gu J."/>
            <person name="Hood L."/>
            <person name="Rowen L."/>
            <person name="Madan A."/>
            <person name="Qin S."/>
            <person name="Davis R.W."/>
            <person name="Federspiel N.A."/>
            <person name="Abola A.P."/>
            <person name="Proctor M.J."/>
            <person name="Myers R.M."/>
            <person name="Schmutz J."/>
            <person name="Dickson M."/>
            <person name="Grimwood J."/>
            <person name="Cox D.R."/>
            <person name="Olson M.V."/>
            <person name="Kaul R."/>
            <person name="Raymond C."/>
            <person name="Shimizu N."/>
            <person name="Kawasaki K."/>
            <person name="Minoshima S."/>
            <person name="Evans G.A."/>
            <person name="Athanasiou M."/>
            <person name="Schultz R."/>
            <person name="Roe B.A."/>
            <person name="Chen F."/>
            <person name="Pan H."/>
            <person name="Ramser J."/>
            <person name="Lehrach H."/>
            <person name="Reinhardt R."/>
            <person name="McCombie W.R."/>
            <person name="de la Bastide M."/>
            <person name="Dedhia N."/>
            <person name="Blocker H."/>
            <person name="Hornischer K."/>
            <person name="Nordsiek G."/>
            <person name="Agarwala R."/>
            <person name="Aravind L."/>
            <person name="Bailey J.A."/>
            <person name="Bateman A."/>
            <person name="Batzoglou S."/>
            <person name="Birney E."/>
            <person name="Bork P."/>
            <person name="Brown D.G."/>
            <person name="Burge C.B."/>
            <person name="Cerutti L."/>
            <person name="Chen H.C."/>
            <person name="Church D."/>
            <person name="Clamp M."/>
            <person name="Copley R.R."/>
            <person name="Doerks T."/>
            <person name="Eddy S.R."/>
            <person name="Eichler E.E."/>
            <person name="Furey T.S."/>
            <person name="Galagan J."/>
            <person name="Gilbert J.G."/>
            <person name="Harmon C."/>
            <person name="Hayashizaki Y."/>
            <person name="Haussler D."/>
            <person name="Hermjakob H."/>
            <person name="Hokamp K."/>
            <person name="Jang W."/>
            <person name="Johnson L.S."/>
            <person name="Jones T.A."/>
            <person name="Kasif S."/>
            <person name="Kaspryzk A."/>
            <person name="Kennedy S."/>
            <person name="Kent W.J."/>
            <person name="Kitts P."/>
            <person name="Koonin E.V."/>
            <person name="Korf I."/>
            <person name="Kulp D."/>
            <person name="Lancet D."/>
            <person name="Lowe T.M."/>
            <person name="McLysaght A."/>
            <person name="Mikkelsen T."/>
            <person name="Moran J.V."/>
            <person name="Mulder N."/>
            <person name="Pollara V.J."/>
            <person name="Ponting C.P."/>
            <person name="Schuler G."/>
            <person name="Schultz J."/>
            <person name="Slater G."/>
            <person name="Smit A.F."/>
            <person name="Stupka E."/>
            <person name="Szustakowski J."/>
            <person name="Thierry-Mieg D."/>
            <person name="Thierry-Mieg J."/>
            <person name="Wagner L."/>
            <person name="Wallis J."/>
            <person name="Wheeler R."/>
            <person name="Williams A."/>
            <person name="Wolf Y.I."/>
            <person name="Wolfe K.H."/>
            <person name="Yang S.P."/>
            <person name="Yeh R.F."/>
            <person name="Collins F."/>
            <person name="Guyer M.S."/>
            <person name="Peterson J."/>
            <person name="Felsenfeld A."/>
            <person name="Wetterstrand K.A."/>
            <person name="Patrinos A."/>
            <person name="Morgan M.J."/>
            <person name="de Jong P."/>
            <person name="Catanese J.J."/>
            <person name="Osoegawa K."/>
            <person name="Shizuya H."/>
            <person name="Choi S."/>
            <person name="Chen Y.J."/>
        </authorList>
    </citation>
    <scope>NUCLEOTIDE SEQUENCE [LARGE SCALE GENOMIC DNA]</scope>
</reference>
<reference evidence="1 2" key="2">
    <citation type="journal article" date="2004" name="Nature">
        <title>Finishing the euchromatic sequence of the human genome.</title>
        <authorList>
            <consortium name="International Human Genome Sequencing Consortium"/>
        </authorList>
    </citation>
    <scope>NUCLEOTIDE SEQUENCE [LARGE SCALE GENOMIC DNA]</scope>
</reference>
<dbReference type="OMA" id="LEWFCGN"/>
<gene>
    <name evidence="1" type="primary">HAUS3</name>
</gene>
<feature type="non-terminal residue" evidence="1">
    <location>
        <position position="10"/>
    </location>
</feature>
<accession>A0A1D5RMS3</accession>
<dbReference type="OpenTargets" id="ENSG00000214367"/>
<evidence type="ECO:0000313" key="1">
    <source>
        <dbReference type="Ensembl" id="ENSP00000427356.1"/>
    </source>
</evidence>
<name>A0A1D5RMS3_HUMAN</name>
<proteinExistence type="predicted"/>
<dbReference type="EMBL" id="AL158068">
    <property type="status" value="NOT_ANNOTATED_CDS"/>
    <property type="molecule type" value="Genomic_DNA"/>
</dbReference>
<dbReference type="Ensembl" id="ENST00000502440.1">
    <property type="protein sequence ID" value="ENSP00000427356.1"/>
    <property type="gene ID" value="ENSG00000214367.10"/>
</dbReference>
<reference evidence="1" key="5">
    <citation type="submission" date="2025-09" db="UniProtKB">
        <authorList>
            <consortium name="Ensembl"/>
        </authorList>
    </citation>
    <scope>IDENTIFICATION</scope>
</reference>
<sequence>MSCGNEFVET</sequence>
<dbReference type="HGNC" id="HGNC:28719">
    <property type="gene designation" value="HAUS3"/>
</dbReference>
<dbReference type="OrthoDB" id="2159690at2759"/>
<dbReference type="ExpressionAtlas" id="A0A1D5RMS3">
    <property type="expression patterns" value="baseline and differential"/>
</dbReference>
<organism evidence="1 2">
    <name type="scientific">Homo sapiens</name>
    <name type="common">Human</name>
    <dbReference type="NCBI Taxonomy" id="9606"/>
    <lineage>
        <taxon>Eukaryota</taxon>
        <taxon>Metazoa</taxon>
        <taxon>Chordata</taxon>
        <taxon>Craniata</taxon>
        <taxon>Vertebrata</taxon>
        <taxon>Euteleostomi</taxon>
        <taxon>Mammalia</taxon>
        <taxon>Eutheria</taxon>
        <taxon>Euarchontoglires</taxon>
        <taxon>Primates</taxon>
        <taxon>Haplorrhini</taxon>
        <taxon>Catarrhini</taxon>
        <taxon>Hominidae</taxon>
        <taxon>Homo</taxon>
    </lineage>
</organism>
<keyword evidence="2" id="KW-1185">Reference proteome</keyword>
<dbReference type="VEuPathDB" id="HostDB:ENSG00000214367"/>
<dbReference type="Proteomes" id="UP000005640">
    <property type="component" value="Chromosome 4"/>
</dbReference>
<protein>
    <submittedName>
        <fullName evidence="1">HAUS augmin like complex subunit 3</fullName>
    </submittedName>
</protein>
<dbReference type="Antibodypedia" id="43178">
    <property type="antibodies" value="127 antibodies from 22 providers"/>
</dbReference>